<dbReference type="InterPro" id="IPR002197">
    <property type="entry name" value="HTH_Fis"/>
</dbReference>
<dbReference type="Pfam" id="PF02954">
    <property type="entry name" value="HTH_8"/>
    <property type="match status" value="1"/>
</dbReference>
<feature type="domain" description="Response regulatory" evidence="3">
    <location>
        <begin position="9"/>
        <end position="123"/>
    </location>
</feature>
<dbReference type="AlphaFoldDB" id="A0A0P1EAV1"/>
<dbReference type="Proteomes" id="UP000050783">
    <property type="component" value="Unassembled WGS sequence"/>
</dbReference>
<dbReference type="InterPro" id="IPR001789">
    <property type="entry name" value="Sig_transdc_resp-reg_receiver"/>
</dbReference>
<gene>
    <name evidence="4" type="primary">regA_1</name>
    <name evidence="4" type="ORF">RUA4292_00693</name>
</gene>
<sequence>MLEIEKRHTLLIVEDDDALRDRLAKAMQRRGFAPRTASSVEEGLAAIETDLPDFAIVDLRLLDGNGLEVIEALEKQHPNVRTIVLTGYGNIPTAVAAVRHGAIDYIAKPATADEIVDTLLTPAGEDTPVPAEPISPDEARWEHIEHVYHEAGDNVSEAARLLNMHRRTLQRILKRRRMANDAA</sequence>
<dbReference type="PANTHER" id="PTHR44591">
    <property type="entry name" value="STRESS RESPONSE REGULATOR PROTEIN 1"/>
    <property type="match status" value="1"/>
</dbReference>
<keyword evidence="1 2" id="KW-0597">Phosphoprotein</keyword>
<dbReference type="PROSITE" id="PS50110">
    <property type="entry name" value="RESPONSE_REGULATORY"/>
    <property type="match status" value="1"/>
</dbReference>
<dbReference type="OrthoDB" id="9782655at2"/>
<dbReference type="RefSeq" id="WP_058276307.1">
    <property type="nucleotide sequence ID" value="NZ_CYPU01000011.1"/>
</dbReference>
<feature type="modified residue" description="4-aspartylphosphate" evidence="2">
    <location>
        <position position="58"/>
    </location>
</feature>
<evidence type="ECO:0000256" key="2">
    <source>
        <dbReference type="PROSITE-ProRule" id="PRU00169"/>
    </source>
</evidence>
<organism evidence="4 5">
    <name type="scientific">Ruegeria atlantica</name>
    <dbReference type="NCBI Taxonomy" id="81569"/>
    <lineage>
        <taxon>Bacteria</taxon>
        <taxon>Pseudomonadati</taxon>
        <taxon>Pseudomonadota</taxon>
        <taxon>Alphaproteobacteria</taxon>
        <taxon>Rhodobacterales</taxon>
        <taxon>Roseobacteraceae</taxon>
        <taxon>Ruegeria</taxon>
    </lineage>
</organism>
<name>A0A0P1EAV1_9RHOB</name>
<dbReference type="GeneID" id="55491985"/>
<protein>
    <submittedName>
        <fullName evidence="4">Response regulator PrrA</fullName>
    </submittedName>
</protein>
<dbReference type="CDD" id="cd17563">
    <property type="entry name" value="REC_RegA-like"/>
    <property type="match status" value="1"/>
</dbReference>
<dbReference type="Pfam" id="PF00072">
    <property type="entry name" value="Response_reg"/>
    <property type="match status" value="1"/>
</dbReference>
<proteinExistence type="predicted"/>
<dbReference type="GO" id="GO:0043565">
    <property type="term" value="F:sequence-specific DNA binding"/>
    <property type="evidence" value="ECO:0007669"/>
    <property type="project" value="InterPro"/>
</dbReference>
<dbReference type="SMART" id="SM00448">
    <property type="entry name" value="REC"/>
    <property type="match status" value="1"/>
</dbReference>
<evidence type="ECO:0000313" key="4">
    <source>
        <dbReference type="EMBL" id="CUH46527.1"/>
    </source>
</evidence>
<accession>A0A0P1EAV1</accession>
<evidence type="ECO:0000256" key="1">
    <source>
        <dbReference type="ARBA" id="ARBA00022553"/>
    </source>
</evidence>
<dbReference type="Gene3D" id="3.40.50.2300">
    <property type="match status" value="1"/>
</dbReference>
<dbReference type="Gene3D" id="1.10.10.60">
    <property type="entry name" value="Homeodomain-like"/>
    <property type="match status" value="1"/>
</dbReference>
<evidence type="ECO:0000259" key="3">
    <source>
        <dbReference type="PROSITE" id="PS50110"/>
    </source>
</evidence>
<dbReference type="SUPFAM" id="SSF52172">
    <property type="entry name" value="CheY-like"/>
    <property type="match status" value="1"/>
</dbReference>
<evidence type="ECO:0000313" key="5">
    <source>
        <dbReference type="Proteomes" id="UP000050783"/>
    </source>
</evidence>
<dbReference type="PANTHER" id="PTHR44591:SF3">
    <property type="entry name" value="RESPONSE REGULATORY DOMAIN-CONTAINING PROTEIN"/>
    <property type="match status" value="1"/>
</dbReference>
<dbReference type="EMBL" id="CYPU01000011">
    <property type="protein sequence ID" value="CUH46527.1"/>
    <property type="molecule type" value="Genomic_DNA"/>
</dbReference>
<dbReference type="InterPro" id="IPR050595">
    <property type="entry name" value="Bact_response_regulator"/>
</dbReference>
<dbReference type="InterPro" id="IPR011006">
    <property type="entry name" value="CheY-like_superfamily"/>
</dbReference>
<dbReference type="GO" id="GO:0000160">
    <property type="term" value="P:phosphorelay signal transduction system"/>
    <property type="evidence" value="ECO:0007669"/>
    <property type="project" value="InterPro"/>
</dbReference>
<reference evidence="4 5" key="1">
    <citation type="submission" date="2015-09" db="EMBL/GenBank/DDBJ databases">
        <authorList>
            <consortium name="Swine Surveillance"/>
        </authorList>
    </citation>
    <scope>NUCLEOTIDE SEQUENCE [LARGE SCALE GENOMIC DNA]</scope>
    <source>
        <strain evidence="4 5">CECT 4292</strain>
    </source>
</reference>